<dbReference type="KEGG" id="lgi:LOTGIDRAFT_172686"/>
<feature type="domain" description="Death" evidence="2">
    <location>
        <begin position="501"/>
        <end position="567"/>
    </location>
</feature>
<feature type="coiled-coil region" evidence="1">
    <location>
        <begin position="353"/>
        <end position="443"/>
    </location>
</feature>
<dbReference type="OMA" id="DEAYPRK"/>
<gene>
    <name evidence="3" type="ORF">LOTGIDRAFT_172686</name>
</gene>
<dbReference type="GO" id="GO:0007165">
    <property type="term" value="P:signal transduction"/>
    <property type="evidence" value="ECO:0007669"/>
    <property type="project" value="InterPro"/>
</dbReference>
<dbReference type="Gene3D" id="1.10.533.10">
    <property type="entry name" value="Death Domain, Fas"/>
    <property type="match status" value="1"/>
</dbReference>
<dbReference type="EMBL" id="KB200505">
    <property type="protein sequence ID" value="ESP01512.1"/>
    <property type="molecule type" value="Genomic_DNA"/>
</dbReference>
<name>V4B608_LOTGI</name>
<protein>
    <recommendedName>
        <fullName evidence="2">Death domain-containing protein</fullName>
    </recommendedName>
</protein>
<evidence type="ECO:0000259" key="2">
    <source>
        <dbReference type="PROSITE" id="PS50017"/>
    </source>
</evidence>
<dbReference type="RefSeq" id="XP_009047831.1">
    <property type="nucleotide sequence ID" value="XM_009049583.1"/>
</dbReference>
<keyword evidence="1" id="KW-0175">Coiled coil</keyword>
<dbReference type="CTD" id="20242158"/>
<dbReference type="HOGENOM" id="CLU_441661_0_0_1"/>
<dbReference type="OrthoDB" id="6076830at2759"/>
<dbReference type="InterPro" id="IPR000488">
    <property type="entry name" value="Death_dom"/>
</dbReference>
<dbReference type="Proteomes" id="UP000030746">
    <property type="component" value="Unassembled WGS sequence"/>
</dbReference>
<organism evidence="3 4">
    <name type="scientific">Lottia gigantea</name>
    <name type="common">Giant owl limpet</name>
    <dbReference type="NCBI Taxonomy" id="225164"/>
    <lineage>
        <taxon>Eukaryota</taxon>
        <taxon>Metazoa</taxon>
        <taxon>Spiralia</taxon>
        <taxon>Lophotrochozoa</taxon>
        <taxon>Mollusca</taxon>
        <taxon>Gastropoda</taxon>
        <taxon>Patellogastropoda</taxon>
        <taxon>Lottioidea</taxon>
        <taxon>Lottiidae</taxon>
        <taxon>Lottia</taxon>
    </lineage>
</organism>
<dbReference type="GeneID" id="20242158"/>
<accession>V4B608</accession>
<dbReference type="CDD" id="cd01670">
    <property type="entry name" value="Death"/>
    <property type="match status" value="1"/>
</dbReference>
<dbReference type="PROSITE" id="PS50017">
    <property type="entry name" value="DEATH_DOMAIN"/>
    <property type="match status" value="1"/>
</dbReference>
<evidence type="ECO:0000256" key="1">
    <source>
        <dbReference type="SAM" id="Coils"/>
    </source>
</evidence>
<evidence type="ECO:0000313" key="3">
    <source>
        <dbReference type="EMBL" id="ESP01512.1"/>
    </source>
</evidence>
<proteinExistence type="predicted"/>
<reference evidence="3 4" key="1">
    <citation type="journal article" date="2013" name="Nature">
        <title>Insights into bilaterian evolution from three spiralian genomes.</title>
        <authorList>
            <person name="Simakov O."/>
            <person name="Marletaz F."/>
            <person name="Cho S.J."/>
            <person name="Edsinger-Gonzales E."/>
            <person name="Havlak P."/>
            <person name="Hellsten U."/>
            <person name="Kuo D.H."/>
            <person name="Larsson T."/>
            <person name="Lv J."/>
            <person name="Arendt D."/>
            <person name="Savage R."/>
            <person name="Osoegawa K."/>
            <person name="de Jong P."/>
            <person name="Grimwood J."/>
            <person name="Chapman J.A."/>
            <person name="Shapiro H."/>
            <person name="Aerts A."/>
            <person name="Otillar R.P."/>
            <person name="Terry A.Y."/>
            <person name="Boore J.L."/>
            <person name="Grigoriev I.V."/>
            <person name="Lindberg D.R."/>
            <person name="Seaver E.C."/>
            <person name="Weisblat D.A."/>
            <person name="Putnam N.H."/>
            <person name="Rokhsar D.S."/>
        </authorList>
    </citation>
    <scope>NUCLEOTIDE SEQUENCE [LARGE SCALE GENOMIC DNA]</scope>
</reference>
<keyword evidence="4" id="KW-1185">Reference proteome</keyword>
<sequence>MPLKYQFRYSVGLPELRVPSSHPEPKRTPTPHIFFREIKLNVPTSLESERRKAMMLIHASEKDIRNFNEKHFRFARNTFNMQTEDLIRFVHQKTGRQTRAESCRDFSAFLNRCRTSLKVAHKDELKKMDAILNRSVSFEEMLEKCRDYLYKALNDHVDKYCLSFASEAQGKEIPCVLEYENNIVAWRRKINEGFEKLEEIQDQLKTHKGDSFEDYKKNYDNILYGMKVVLSIFPRISAPLKDWITADEAYSRKLQDAANNLIKRKLENTKEARKTQLRAGDAVHQMRQKTYNSKNVRKKLSHVVEEKKYLRKRELGLMEKQSNMEKSYKEKKGREESLYEDLYFERSYSPTQAKQLLADINKVQEEMLKLDKKLDFLKDNLGKVRTERKAAQKEIYRLQNIYERSVKNEEYLSQNVDRRERDAEKNEENIRDLKSKIDSITRIRAIKLHPDTLKRLYDDGYSPGRRFDLTDGFTEACKITAKGIGHKWPVLYARLPFRPTRDAALIKQDIEAFDISGQKRDQTTRDVAFKSLAKWKRLSSEASTNHLVETLRDIDMSRLARKIEKRIASLR</sequence>
<dbReference type="InterPro" id="IPR011029">
    <property type="entry name" value="DEATH-like_dom_sf"/>
</dbReference>
<dbReference type="AlphaFoldDB" id="V4B608"/>
<evidence type="ECO:0000313" key="4">
    <source>
        <dbReference type="Proteomes" id="UP000030746"/>
    </source>
</evidence>